<reference evidence="1 2" key="2">
    <citation type="journal article" date="2019" name="G3 (Bethesda)">
        <title>Hybrid Assembly of the Genome of the Entomopathogenic Nematode Steinernema carpocapsae Identifies the X-Chromosome.</title>
        <authorList>
            <person name="Serra L."/>
            <person name="Macchietto M."/>
            <person name="Macias-Munoz A."/>
            <person name="McGill C.J."/>
            <person name="Rodriguez I.M."/>
            <person name="Rodriguez B."/>
            <person name="Murad R."/>
            <person name="Mortazavi A."/>
        </authorList>
    </citation>
    <scope>NUCLEOTIDE SEQUENCE [LARGE SCALE GENOMIC DNA]</scope>
    <source>
        <strain evidence="1 2">ALL</strain>
    </source>
</reference>
<evidence type="ECO:0000313" key="1">
    <source>
        <dbReference type="EMBL" id="TMS37787.1"/>
    </source>
</evidence>
<proteinExistence type="predicted"/>
<dbReference type="EMBL" id="AZBU02000001">
    <property type="protein sequence ID" value="TMS37787.1"/>
    <property type="molecule type" value="Genomic_DNA"/>
</dbReference>
<comment type="caution">
    <text evidence="1">The sequence shown here is derived from an EMBL/GenBank/DDBJ whole genome shotgun (WGS) entry which is preliminary data.</text>
</comment>
<keyword evidence="2" id="KW-1185">Reference proteome</keyword>
<name>A0A4U8V018_STECR</name>
<sequence>MVVEASQITAGVYPLQCLRFPSENETVISRTVGSSLVVVGSTGVEVSEGVVGDVGFVSTTYIWLIIAAGEKAMSQPLNGNDYFIKLKTQLPPVRSSA</sequence>
<evidence type="ECO:0000313" key="2">
    <source>
        <dbReference type="Proteomes" id="UP000298663"/>
    </source>
</evidence>
<accession>A0A4U8V018</accession>
<gene>
    <name evidence="1" type="ORF">L596_004649</name>
</gene>
<dbReference type="AlphaFoldDB" id="A0A4U8V018"/>
<organism evidence="1 2">
    <name type="scientific">Steinernema carpocapsae</name>
    <name type="common">Entomopathogenic nematode</name>
    <dbReference type="NCBI Taxonomy" id="34508"/>
    <lineage>
        <taxon>Eukaryota</taxon>
        <taxon>Metazoa</taxon>
        <taxon>Ecdysozoa</taxon>
        <taxon>Nematoda</taxon>
        <taxon>Chromadorea</taxon>
        <taxon>Rhabditida</taxon>
        <taxon>Tylenchina</taxon>
        <taxon>Panagrolaimomorpha</taxon>
        <taxon>Strongyloidoidea</taxon>
        <taxon>Steinernematidae</taxon>
        <taxon>Steinernema</taxon>
    </lineage>
</organism>
<protein>
    <submittedName>
        <fullName evidence="1">Uncharacterized protein</fullName>
    </submittedName>
</protein>
<dbReference type="Proteomes" id="UP000298663">
    <property type="component" value="Chromosome X"/>
</dbReference>
<reference evidence="1 2" key="1">
    <citation type="journal article" date="2015" name="Genome Biol.">
        <title>Comparative genomics of Steinernema reveals deeply conserved gene regulatory networks.</title>
        <authorList>
            <person name="Dillman A.R."/>
            <person name="Macchietto M."/>
            <person name="Porter C.F."/>
            <person name="Rogers A."/>
            <person name="Williams B."/>
            <person name="Antoshechkin I."/>
            <person name="Lee M.M."/>
            <person name="Goodwin Z."/>
            <person name="Lu X."/>
            <person name="Lewis E.E."/>
            <person name="Goodrich-Blair H."/>
            <person name="Stock S.P."/>
            <person name="Adams B.J."/>
            <person name="Sternberg P.W."/>
            <person name="Mortazavi A."/>
        </authorList>
    </citation>
    <scope>NUCLEOTIDE SEQUENCE [LARGE SCALE GENOMIC DNA]</scope>
    <source>
        <strain evidence="1 2">ALL</strain>
    </source>
</reference>
<dbReference type="EMBL" id="CM016762">
    <property type="protein sequence ID" value="TMS37787.1"/>
    <property type="molecule type" value="Genomic_DNA"/>
</dbReference>